<feature type="compositionally biased region" description="Polar residues" evidence="1">
    <location>
        <begin position="51"/>
        <end position="119"/>
    </location>
</feature>
<dbReference type="EMBL" id="JAPFFJ010000002">
    <property type="protein sequence ID" value="KAJ6433733.1"/>
    <property type="molecule type" value="Genomic_DNA"/>
</dbReference>
<evidence type="ECO:0000313" key="3">
    <source>
        <dbReference type="Proteomes" id="UP001162972"/>
    </source>
</evidence>
<feature type="region of interest" description="Disordered" evidence="1">
    <location>
        <begin position="1"/>
        <end position="123"/>
    </location>
</feature>
<reference evidence="2 3" key="1">
    <citation type="journal article" date="2023" name="Int. J. Mol. Sci.">
        <title>De Novo Assembly and Annotation of 11 Diverse Shrub Willow (Salix) Genomes Reveals Novel Gene Organization in Sex-Linked Regions.</title>
        <authorList>
            <person name="Hyden B."/>
            <person name="Feng K."/>
            <person name="Yates T.B."/>
            <person name="Jawdy S."/>
            <person name="Cereghino C."/>
            <person name="Smart L.B."/>
            <person name="Muchero W."/>
        </authorList>
    </citation>
    <scope>NUCLEOTIDE SEQUENCE [LARGE SCALE GENOMIC DNA]</scope>
    <source>
        <tissue evidence="2">Shoot tip</tissue>
    </source>
</reference>
<dbReference type="Proteomes" id="UP001162972">
    <property type="component" value="Chromosome 13"/>
</dbReference>
<accession>A0AAD6L1V3</accession>
<evidence type="ECO:0000313" key="2">
    <source>
        <dbReference type="EMBL" id="KAJ6433733.1"/>
    </source>
</evidence>
<feature type="compositionally biased region" description="Basic and acidic residues" evidence="1">
    <location>
        <begin position="1"/>
        <end position="11"/>
    </location>
</feature>
<sequence length="131" mass="14224">MESPIEIDKEWPPPTSSTSSLNDIDPFADWPPRPSGTSTGSGASSNWTNTPNIMNLQNKGDISWAFNNQSSYDPLKPTQGTSAVNSGSLNSGPNPQNSIGVLKQNQNTSTLGSYNNTKSTDPRIHIWFQQE</sequence>
<proteinExistence type="predicted"/>
<feature type="compositionally biased region" description="Low complexity" evidence="1">
    <location>
        <begin position="35"/>
        <end position="50"/>
    </location>
</feature>
<gene>
    <name evidence="2" type="ORF">OIU84_017436</name>
</gene>
<dbReference type="AlphaFoldDB" id="A0AAD6L1V3"/>
<protein>
    <submittedName>
        <fullName evidence="2">Uncharacterized protein</fullName>
    </submittedName>
</protein>
<comment type="caution">
    <text evidence="2">The sequence shown here is derived from an EMBL/GenBank/DDBJ whole genome shotgun (WGS) entry which is preliminary data.</text>
</comment>
<keyword evidence="3" id="KW-1185">Reference proteome</keyword>
<evidence type="ECO:0000256" key="1">
    <source>
        <dbReference type="SAM" id="MobiDB-lite"/>
    </source>
</evidence>
<organism evidence="2 3">
    <name type="scientific">Salix udensis</name>
    <dbReference type="NCBI Taxonomy" id="889485"/>
    <lineage>
        <taxon>Eukaryota</taxon>
        <taxon>Viridiplantae</taxon>
        <taxon>Streptophyta</taxon>
        <taxon>Embryophyta</taxon>
        <taxon>Tracheophyta</taxon>
        <taxon>Spermatophyta</taxon>
        <taxon>Magnoliopsida</taxon>
        <taxon>eudicotyledons</taxon>
        <taxon>Gunneridae</taxon>
        <taxon>Pentapetalae</taxon>
        <taxon>rosids</taxon>
        <taxon>fabids</taxon>
        <taxon>Malpighiales</taxon>
        <taxon>Salicaceae</taxon>
        <taxon>Saliceae</taxon>
        <taxon>Salix</taxon>
    </lineage>
</organism>
<name>A0AAD6L1V3_9ROSI</name>